<dbReference type="AlphaFoldDB" id="A0A7G2CSX1"/>
<accession>A0A7G2CSX1</accession>
<dbReference type="VEuPathDB" id="TriTrypDB:ADEAN_001047200"/>
<organism evidence="1 2">
    <name type="scientific">Angomonas deanei</name>
    <dbReference type="NCBI Taxonomy" id="59799"/>
    <lineage>
        <taxon>Eukaryota</taxon>
        <taxon>Discoba</taxon>
        <taxon>Euglenozoa</taxon>
        <taxon>Kinetoplastea</taxon>
        <taxon>Metakinetoplastina</taxon>
        <taxon>Trypanosomatida</taxon>
        <taxon>Trypanosomatidae</taxon>
        <taxon>Strigomonadinae</taxon>
        <taxon>Angomonas</taxon>
    </lineage>
</organism>
<name>A0A7G2CSX1_9TRYP</name>
<dbReference type="Proteomes" id="UP000515908">
    <property type="component" value="Chromosome 29"/>
</dbReference>
<keyword evidence="2" id="KW-1185">Reference proteome</keyword>
<protein>
    <submittedName>
        <fullName evidence="1">Uncharacterized protein</fullName>
    </submittedName>
</protein>
<reference evidence="1 2" key="1">
    <citation type="submission" date="2020-08" db="EMBL/GenBank/DDBJ databases">
        <authorList>
            <person name="Newling K."/>
            <person name="Davey J."/>
            <person name="Forrester S."/>
        </authorList>
    </citation>
    <scope>NUCLEOTIDE SEQUENCE [LARGE SCALE GENOMIC DNA]</scope>
    <source>
        <strain evidence="2">Crithidia deanei Carvalho (ATCC PRA-265)</strain>
    </source>
</reference>
<evidence type="ECO:0000313" key="1">
    <source>
        <dbReference type="EMBL" id="CAD2222916.1"/>
    </source>
</evidence>
<dbReference type="EMBL" id="LR877173">
    <property type="protein sequence ID" value="CAD2222916.1"/>
    <property type="molecule type" value="Genomic_DNA"/>
</dbReference>
<gene>
    <name evidence="1" type="ORF">ADEAN_001047200</name>
</gene>
<evidence type="ECO:0000313" key="2">
    <source>
        <dbReference type="Proteomes" id="UP000515908"/>
    </source>
</evidence>
<sequence>MLDVTFTVKQNEKEIKLNAELAVRSPPRREVWQSIHLHHNSIAGVLPPSMLQTSLSYAQSVDALDREGILFLHAYGKRNDWSEKLKWCFSAVVSRLLRGALCSLLEGESGQHAVWRWCAYEEETNTLTVTWTAGLLQAIVTHDNNKNKNNEITFKECMLTDISANDTFLFPPSKKDITVSLVLQTIRFLYQSRSDIFQYEKWLKRLFEKVSFSEKCRAYGTEILQNFLQNNNHNPSPTEEGPLQSLDYYLEAAQHAQEGLLLWTRQEVHPWHHNTNHDDNVPSTEDSVRQLYRTLATLKLELDPQHNYKVEKVLMPFFYDGEDYVNHCLLYLPIDRQDVPLTCQVLEEEIQNTNKNTVMAAALAALGWRSSDPNEKDEDKVLPYTTLQLVCYTLRRLLIIAVSNTAQTTLICLTRKLLHTREKKEVEIVYKRAEAANKAANMCLTLLKLHAPLHYYNNNNNKSVEELTWCYQMFIKTKWRAIQLYNESHHREKYDTCLFELNDQIRRWQNARDRHHHHHHNNEGGADADTLIGVVDETDWEKMKTELSLLLK</sequence>
<proteinExistence type="predicted"/>